<gene>
    <name evidence="3" type="ORF">SAMN05443432_11318</name>
</gene>
<accession>A0A1M7L452</accession>
<dbReference type="SUPFAM" id="SSF53850">
    <property type="entry name" value="Periplasmic binding protein-like II"/>
    <property type="match status" value="1"/>
</dbReference>
<dbReference type="EMBL" id="FRCB01000013">
    <property type="protein sequence ID" value="SHM72800.1"/>
    <property type="molecule type" value="Genomic_DNA"/>
</dbReference>
<dbReference type="PANTHER" id="PTHR38431">
    <property type="entry name" value="BLL2305 PROTEIN"/>
    <property type="match status" value="1"/>
</dbReference>
<evidence type="ECO:0000259" key="1">
    <source>
        <dbReference type="Pfam" id="PF12727"/>
    </source>
</evidence>
<name>A0A1M7L452_9RHOB</name>
<dbReference type="InterPro" id="IPR041657">
    <property type="entry name" value="HTH_17"/>
</dbReference>
<protein>
    <submittedName>
        <fullName evidence="3">DNA binding domain-containing protein, excisionase family</fullName>
    </submittedName>
</protein>
<feature type="domain" description="Helix-turn-helix" evidence="2">
    <location>
        <begin position="12"/>
        <end position="60"/>
    </location>
</feature>
<dbReference type="InterPro" id="IPR024370">
    <property type="entry name" value="PBP_domain"/>
</dbReference>
<reference evidence="3 4" key="1">
    <citation type="submission" date="2016-11" db="EMBL/GenBank/DDBJ databases">
        <authorList>
            <person name="Varghese N."/>
            <person name="Submissions S."/>
        </authorList>
    </citation>
    <scope>NUCLEOTIDE SEQUENCE [LARGE SCALE GENOMIC DNA]</scope>
    <source>
        <strain evidence="3 4">DSM 28249</strain>
    </source>
</reference>
<dbReference type="Pfam" id="PF12727">
    <property type="entry name" value="PBP_like"/>
    <property type="match status" value="1"/>
</dbReference>
<sequence length="298" mass="32860">MNDHPELTQHEFLTVRELAELLRIKERKVYDLAASGDVPVSRATGKLLFPRREIEAWIANASSGGATRGSGPRPAICLGSHDPLLEWAIRQSRCGLASFFEGSMDGLNRFCAGEGVMAGLHLHDEASGEWNLPHVAKRCSGENAVLVSWARRSRGLVLRPELDRDVTGLPDLAGRIFIPRQKDTGTQRLFEALAADAGLSLQDLRVTDTAPSETDSVIAVAEGLADATFGLEALARQYNLPFVPVIEERFDLLVDRRSWFEPQMQRLLAFCRSDSFQSHAGHMAGYRLEDLGAVLWNA</sequence>
<keyword evidence="4" id="KW-1185">Reference proteome</keyword>
<organism evidence="3 4">
    <name type="scientific">Roseovarius litoreus</name>
    <dbReference type="NCBI Taxonomy" id="1155722"/>
    <lineage>
        <taxon>Bacteria</taxon>
        <taxon>Pseudomonadati</taxon>
        <taxon>Pseudomonadota</taxon>
        <taxon>Alphaproteobacteria</taxon>
        <taxon>Rhodobacterales</taxon>
        <taxon>Roseobacteraceae</taxon>
        <taxon>Roseovarius</taxon>
    </lineage>
</organism>
<evidence type="ECO:0000259" key="2">
    <source>
        <dbReference type="Pfam" id="PF12728"/>
    </source>
</evidence>
<evidence type="ECO:0000313" key="3">
    <source>
        <dbReference type="EMBL" id="SHM72800.1"/>
    </source>
</evidence>
<evidence type="ECO:0000313" key="4">
    <source>
        <dbReference type="Proteomes" id="UP000322545"/>
    </source>
</evidence>
<proteinExistence type="predicted"/>
<dbReference type="NCBIfam" id="TIGR01764">
    <property type="entry name" value="excise"/>
    <property type="match status" value="1"/>
</dbReference>
<dbReference type="PANTHER" id="PTHR38431:SF1">
    <property type="entry name" value="BLL2305 PROTEIN"/>
    <property type="match status" value="1"/>
</dbReference>
<dbReference type="Pfam" id="PF12728">
    <property type="entry name" value="HTH_17"/>
    <property type="match status" value="1"/>
</dbReference>
<dbReference type="GO" id="GO:0003677">
    <property type="term" value="F:DNA binding"/>
    <property type="evidence" value="ECO:0007669"/>
    <property type="project" value="InterPro"/>
</dbReference>
<dbReference type="Gene3D" id="3.40.190.10">
    <property type="entry name" value="Periplasmic binding protein-like II"/>
    <property type="match status" value="1"/>
</dbReference>
<dbReference type="Proteomes" id="UP000322545">
    <property type="component" value="Unassembled WGS sequence"/>
</dbReference>
<dbReference type="AlphaFoldDB" id="A0A1M7L452"/>
<dbReference type="InterPro" id="IPR010093">
    <property type="entry name" value="SinI_DNA-bd"/>
</dbReference>
<feature type="domain" description="PBP" evidence="1">
    <location>
        <begin position="91"/>
        <end position="271"/>
    </location>
</feature>